<evidence type="ECO:0000313" key="4">
    <source>
        <dbReference type="Proteomes" id="UP000218334"/>
    </source>
</evidence>
<dbReference type="EMBL" id="KZ293463">
    <property type="protein sequence ID" value="PBK62758.1"/>
    <property type="molecule type" value="Genomic_DNA"/>
</dbReference>
<keyword evidence="4" id="KW-1185">Reference proteome</keyword>
<proteinExistence type="predicted"/>
<organism evidence="3 4">
    <name type="scientific">Armillaria solidipes</name>
    <dbReference type="NCBI Taxonomy" id="1076256"/>
    <lineage>
        <taxon>Eukaryota</taxon>
        <taxon>Fungi</taxon>
        <taxon>Dikarya</taxon>
        <taxon>Basidiomycota</taxon>
        <taxon>Agaricomycotina</taxon>
        <taxon>Agaricomycetes</taxon>
        <taxon>Agaricomycetidae</taxon>
        <taxon>Agaricales</taxon>
        <taxon>Marasmiineae</taxon>
        <taxon>Physalacriaceae</taxon>
        <taxon>Armillaria</taxon>
    </lineage>
</organism>
<accession>A0A2H3B9M6</accession>
<dbReference type="EMBL" id="KZ293468">
    <property type="protein sequence ID" value="PBK62291.1"/>
    <property type="molecule type" value="Genomic_DNA"/>
</dbReference>
<feature type="compositionally biased region" description="Basic and acidic residues" evidence="1">
    <location>
        <begin position="57"/>
        <end position="73"/>
    </location>
</feature>
<reference evidence="4" key="1">
    <citation type="journal article" date="2017" name="Nat. Ecol. Evol.">
        <title>Genome expansion and lineage-specific genetic innovations in the forest pathogenic fungi Armillaria.</title>
        <authorList>
            <person name="Sipos G."/>
            <person name="Prasanna A.N."/>
            <person name="Walter M.C."/>
            <person name="O'Connor E."/>
            <person name="Balint B."/>
            <person name="Krizsan K."/>
            <person name="Kiss B."/>
            <person name="Hess J."/>
            <person name="Varga T."/>
            <person name="Slot J."/>
            <person name="Riley R."/>
            <person name="Boka B."/>
            <person name="Rigling D."/>
            <person name="Barry K."/>
            <person name="Lee J."/>
            <person name="Mihaltcheva S."/>
            <person name="LaButti K."/>
            <person name="Lipzen A."/>
            <person name="Waldron R."/>
            <person name="Moloney N.M."/>
            <person name="Sperisen C."/>
            <person name="Kredics L."/>
            <person name="Vagvoelgyi C."/>
            <person name="Patrignani A."/>
            <person name="Fitzpatrick D."/>
            <person name="Nagy I."/>
            <person name="Doyle S."/>
            <person name="Anderson J.B."/>
            <person name="Grigoriev I.V."/>
            <person name="Gueldener U."/>
            <person name="Muensterkoetter M."/>
            <person name="Nagy L.G."/>
        </authorList>
    </citation>
    <scope>NUCLEOTIDE SEQUENCE [LARGE SCALE GENOMIC DNA]</scope>
    <source>
        <strain evidence="4">28-4</strain>
    </source>
</reference>
<dbReference type="AlphaFoldDB" id="A0A2H3B9M6"/>
<evidence type="ECO:0000313" key="2">
    <source>
        <dbReference type="EMBL" id="PBK62291.1"/>
    </source>
</evidence>
<name>A0A2H3B9M6_9AGAR</name>
<dbReference type="Proteomes" id="UP000218334">
    <property type="component" value="Unassembled WGS sequence"/>
</dbReference>
<sequence>MRKKAAILSFYVDADAVGEMFQLVARPTPILSVEMSRDIIAFTFKTRITEECSPVGGRERKGLEKGHTNKDGFSHAPPVEAQNTTRSMPGRTASFVQVG</sequence>
<feature type="region of interest" description="Disordered" evidence="1">
    <location>
        <begin position="55"/>
        <end position="99"/>
    </location>
</feature>
<evidence type="ECO:0000256" key="1">
    <source>
        <dbReference type="SAM" id="MobiDB-lite"/>
    </source>
</evidence>
<evidence type="ECO:0000313" key="3">
    <source>
        <dbReference type="EMBL" id="PBK62758.1"/>
    </source>
</evidence>
<reference evidence="3" key="2">
    <citation type="journal article" date="2017" name="Nat. Ecol. Evol.">
        <title>Lineage-specific genetic innovations streamline the genomes of Armillaria species to pathogenesis.</title>
        <authorList>
            <consortium name="DOE Joint Genome Institute"/>
            <person name="Sipos G."/>
            <person name="Prasanna A.N."/>
            <person name="Walter M.C."/>
            <person name="O'Connor E."/>
            <person name="Balint B."/>
            <person name="Krizsan K."/>
            <person name="Kiss B."/>
            <person name="Hess J."/>
            <person name="Varga T."/>
            <person name="Slot J."/>
            <person name="Riley R."/>
            <person name="Boka B."/>
            <person name="Rigling D."/>
            <person name="Barry K."/>
            <person name="Lee J."/>
            <person name="Mihaltcheva S."/>
            <person name="LaButti K."/>
            <person name="Lipzen A."/>
            <person name="Waldron R."/>
            <person name="Moloney N.M."/>
            <person name="Sperisen C."/>
            <person name="Kredics L."/>
            <person name="Vagvolgyi C."/>
            <person name="Patrignani A."/>
            <person name="Fitzpatrick D."/>
            <person name="Nagy I."/>
            <person name="Doyle S."/>
            <person name="Anderson J."/>
            <person name="Grigoriev I.V."/>
            <person name="Guldener U."/>
            <person name="Munsterkotter M."/>
            <person name="Nagy L.G."/>
        </authorList>
    </citation>
    <scope>NUCLEOTIDE SEQUENCE [LARGE SCALE GENOMIC DNA]</scope>
    <source>
        <strain evidence="3">28-4</strain>
    </source>
</reference>
<protein>
    <submittedName>
        <fullName evidence="3">Uncharacterized protein</fullName>
    </submittedName>
</protein>
<gene>
    <name evidence="3" type="ORF">ARMSODRAFT_1024533</name>
    <name evidence="2" type="ORF">ARMSODRAFT_1025034</name>
</gene>